<dbReference type="InterPro" id="IPR029413">
    <property type="entry name" value="RG-lyase_II"/>
</dbReference>
<dbReference type="OrthoDB" id="9772097at2"/>
<sequence length="187" mass="21031">MLSIFVAAIVAGLPTAELSGDVRLANGRPAKDAIVWFEAPGAKSTPMKRQKIDQRDMRFSPHVLAVTVDTWVDFPNNDTVFHNVFSEYHSQRFDFGMYPKGQTKSQKFDRAGVAVLLCTIHPQMSAYVVCVDTPYFAKADARGRFHIANVPTGEYRVKVWHESGEELSQSIAVNGVDPIRLQIHRRR</sequence>
<gene>
    <name evidence="2" type="ORF">OP10G_0719</name>
</gene>
<dbReference type="SUPFAM" id="SSF49503">
    <property type="entry name" value="Cupredoxins"/>
    <property type="match status" value="1"/>
</dbReference>
<dbReference type="eggNOG" id="COG3794">
    <property type="taxonomic scope" value="Bacteria"/>
</dbReference>
<evidence type="ECO:0000313" key="2">
    <source>
        <dbReference type="EMBL" id="AIE84087.1"/>
    </source>
</evidence>
<evidence type="ECO:0000313" key="3">
    <source>
        <dbReference type="Proteomes" id="UP000027982"/>
    </source>
</evidence>
<dbReference type="AlphaFoldDB" id="A0A068NL06"/>
<organism evidence="2 3">
    <name type="scientific">Fimbriimonas ginsengisoli Gsoil 348</name>
    <dbReference type="NCBI Taxonomy" id="661478"/>
    <lineage>
        <taxon>Bacteria</taxon>
        <taxon>Bacillati</taxon>
        <taxon>Armatimonadota</taxon>
        <taxon>Fimbriimonadia</taxon>
        <taxon>Fimbriimonadales</taxon>
        <taxon>Fimbriimonadaceae</taxon>
        <taxon>Fimbriimonas</taxon>
    </lineage>
</organism>
<dbReference type="InterPro" id="IPR008969">
    <property type="entry name" value="CarboxyPept-like_regulatory"/>
</dbReference>
<name>A0A068NL06_FIMGI</name>
<dbReference type="InterPro" id="IPR052721">
    <property type="entry name" value="ET_Amicyanin"/>
</dbReference>
<keyword evidence="3" id="KW-1185">Reference proteome</keyword>
<dbReference type="Pfam" id="PF14686">
    <property type="entry name" value="fn3_3"/>
    <property type="match status" value="1"/>
</dbReference>
<dbReference type="STRING" id="661478.OP10G_0719"/>
<proteinExistence type="predicted"/>
<reference evidence="2 3" key="1">
    <citation type="journal article" date="2014" name="PLoS ONE">
        <title>The first complete genome sequence of the class fimbriimonadia in the phylum armatimonadetes.</title>
        <authorList>
            <person name="Hu Z.Y."/>
            <person name="Wang Y.Z."/>
            <person name="Im W.T."/>
            <person name="Wang S.Y."/>
            <person name="Zhao G.P."/>
            <person name="Zheng H.J."/>
            <person name="Quan Z.X."/>
        </authorList>
    </citation>
    <scope>NUCLEOTIDE SEQUENCE [LARGE SCALE GENOMIC DNA]</scope>
    <source>
        <strain evidence="2">Gsoil 348</strain>
    </source>
</reference>
<dbReference type="Gene3D" id="2.60.40.420">
    <property type="entry name" value="Cupredoxins - blue copper proteins"/>
    <property type="match status" value="1"/>
</dbReference>
<dbReference type="PANTHER" id="PTHR36507">
    <property type="entry name" value="BLL1555 PROTEIN"/>
    <property type="match status" value="1"/>
</dbReference>
<dbReference type="RefSeq" id="WP_025227265.1">
    <property type="nucleotide sequence ID" value="NZ_CP007139.1"/>
</dbReference>
<dbReference type="HOGENOM" id="CLU_084768_2_2_0"/>
<accession>A0A068NL06</accession>
<dbReference type="KEGG" id="fgi:OP10G_0719"/>
<dbReference type="Proteomes" id="UP000027982">
    <property type="component" value="Chromosome"/>
</dbReference>
<feature type="domain" description="Rhamnogalacturonan lyase" evidence="1">
    <location>
        <begin position="130"/>
        <end position="174"/>
    </location>
</feature>
<dbReference type="SUPFAM" id="SSF49464">
    <property type="entry name" value="Carboxypeptidase regulatory domain-like"/>
    <property type="match status" value="1"/>
</dbReference>
<protein>
    <recommendedName>
        <fullName evidence="1">Rhamnogalacturonan lyase domain-containing protein</fullName>
    </recommendedName>
</protein>
<dbReference type="InterPro" id="IPR008972">
    <property type="entry name" value="Cupredoxin"/>
</dbReference>
<dbReference type="EMBL" id="CP007139">
    <property type="protein sequence ID" value="AIE84087.1"/>
    <property type="molecule type" value="Genomic_DNA"/>
</dbReference>
<evidence type="ECO:0000259" key="1">
    <source>
        <dbReference type="Pfam" id="PF14686"/>
    </source>
</evidence>
<dbReference type="PANTHER" id="PTHR36507:SF1">
    <property type="entry name" value="BLL1555 PROTEIN"/>
    <property type="match status" value="1"/>
</dbReference>